<dbReference type="Gene3D" id="3.40.630.30">
    <property type="match status" value="1"/>
</dbReference>
<dbReference type="CDD" id="cd04301">
    <property type="entry name" value="NAT_SF"/>
    <property type="match status" value="1"/>
</dbReference>
<dbReference type="SUPFAM" id="SSF55729">
    <property type="entry name" value="Acyl-CoA N-acyltransferases (Nat)"/>
    <property type="match status" value="1"/>
</dbReference>
<dbReference type="InterPro" id="IPR016181">
    <property type="entry name" value="Acyl_CoA_acyltransferase"/>
</dbReference>
<dbReference type="PANTHER" id="PTHR43259:SF1">
    <property type="entry name" value="N-ACETYLTRANSFERASE DOMAIN-CONTAINING PROTEIN"/>
    <property type="match status" value="1"/>
</dbReference>
<dbReference type="EMBL" id="JAVAMP010000009">
    <property type="protein sequence ID" value="MDP5275760.1"/>
    <property type="molecule type" value="Genomic_DNA"/>
</dbReference>
<accession>A0ABT9J447</accession>
<evidence type="ECO:0000313" key="3">
    <source>
        <dbReference type="Proteomes" id="UP001231941"/>
    </source>
</evidence>
<proteinExistence type="predicted"/>
<protein>
    <submittedName>
        <fullName evidence="2">GNAT family N-acetyltransferase</fullName>
    </submittedName>
</protein>
<name>A0ABT9J447_9BACL</name>
<dbReference type="PROSITE" id="PS51186">
    <property type="entry name" value="GNAT"/>
    <property type="match status" value="1"/>
</dbReference>
<sequence>MTIQLNSMTEVIYEKFISHSIEHYAKENVKSGNWLEEEALKKSKEAFDRLLPDGLNSNQHFLLSIMNDGQPIGWLWYFYDHTKPKKAAFIYEFYIYEEHQGKGYGKSTLQALDKLAKEQGIEKISLHVFAHNERALHLYEKLGFEATDINMTKTL</sequence>
<gene>
    <name evidence="2" type="ORF">Q5Y73_16745</name>
</gene>
<keyword evidence="3" id="KW-1185">Reference proteome</keyword>
<evidence type="ECO:0000259" key="1">
    <source>
        <dbReference type="PROSITE" id="PS51186"/>
    </source>
</evidence>
<organism evidence="2 3">
    <name type="scientific">Chengkuizengella axinellae</name>
    <dbReference type="NCBI Taxonomy" id="3064388"/>
    <lineage>
        <taxon>Bacteria</taxon>
        <taxon>Bacillati</taxon>
        <taxon>Bacillota</taxon>
        <taxon>Bacilli</taxon>
        <taxon>Bacillales</taxon>
        <taxon>Paenibacillaceae</taxon>
        <taxon>Chengkuizengella</taxon>
    </lineage>
</organism>
<dbReference type="InterPro" id="IPR000182">
    <property type="entry name" value="GNAT_dom"/>
</dbReference>
<dbReference type="PANTHER" id="PTHR43259">
    <property type="entry name" value="SPT10P"/>
    <property type="match status" value="1"/>
</dbReference>
<dbReference type="Proteomes" id="UP001231941">
    <property type="component" value="Unassembled WGS sequence"/>
</dbReference>
<evidence type="ECO:0000313" key="2">
    <source>
        <dbReference type="EMBL" id="MDP5275760.1"/>
    </source>
</evidence>
<dbReference type="Pfam" id="PF00583">
    <property type="entry name" value="Acetyltransf_1"/>
    <property type="match status" value="1"/>
</dbReference>
<dbReference type="RefSeq" id="WP_305993069.1">
    <property type="nucleotide sequence ID" value="NZ_JAVAMP010000009.1"/>
</dbReference>
<feature type="domain" description="N-acetyltransferase" evidence="1">
    <location>
        <begin position="11"/>
        <end position="155"/>
    </location>
</feature>
<dbReference type="InterPro" id="IPR052829">
    <property type="entry name" value="N-acetyltransferase_domain"/>
</dbReference>
<comment type="caution">
    <text evidence="2">The sequence shown here is derived from an EMBL/GenBank/DDBJ whole genome shotgun (WGS) entry which is preliminary data.</text>
</comment>
<reference evidence="2 3" key="1">
    <citation type="submission" date="2023-08" db="EMBL/GenBank/DDBJ databases">
        <authorList>
            <person name="Park J.-S."/>
        </authorList>
    </citation>
    <scope>NUCLEOTIDE SEQUENCE [LARGE SCALE GENOMIC DNA]</scope>
    <source>
        <strain evidence="2 3">2205SS18-9</strain>
    </source>
</reference>